<dbReference type="AlphaFoldDB" id="A0AAD6WV22"/>
<evidence type="ECO:0000256" key="1">
    <source>
        <dbReference type="SAM" id="MobiDB-lite"/>
    </source>
</evidence>
<comment type="caution">
    <text evidence="2">The sequence shown here is derived from an EMBL/GenBank/DDBJ whole genome shotgun (WGS) entry which is preliminary data.</text>
</comment>
<proteinExistence type="predicted"/>
<gene>
    <name evidence="2" type="ORF">C8F04DRAFT_1268834</name>
</gene>
<keyword evidence="3" id="KW-1185">Reference proteome</keyword>
<feature type="compositionally biased region" description="Low complexity" evidence="1">
    <location>
        <begin position="208"/>
        <end position="240"/>
    </location>
</feature>
<feature type="compositionally biased region" description="Acidic residues" evidence="1">
    <location>
        <begin position="264"/>
        <end position="276"/>
    </location>
</feature>
<protein>
    <submittedName>
        <fullName evidence="2">Uncharacterized protein</fullName>
    </submittedName>
</protein>
<reference evidence="2" key="1">
    <citation type="submission" date="2023-03" db="EMBL/GenBank/DDBJ databases">
        <title>Massive genome expansion in bonnet fungi (Mycena s.s.) driven by repeated elements and novel gene families across ecological guilds.</title>
        <authorList>
            <consortium name="Lawrence Berkeley National Laboratory"/>
            <person name="Harder C.B."/>
            <person name="Miyauchi S."/>
            <person name="Viragh M."/>
            <person name="Kuo A."/>
            <person name="Thoen E."/>
            <person name="Andreopoulos B."/>
            <person name="Lu D."/>
            <person name="Skrede I."/>
            <person name="Drula E."/>
            <person name="Henrissat B."/>
            <person name="Morin E."/>
            <person name="Kohler A."/>
            <person name="Barry K."/>
            <person name="LaButti K."/>
            <person name="Morin E."/>
            <person name="Salamov A."/>
            <person name="Lipzen A."/>
            <person name="Mereny Z."/>
            <person name="Hegedus B."/>
            <person name="Baldrian P."/>
            <person name="Stursova M."/>
            <person name="Weitz H."/>
            <person name="Taylor A."/>
            <person name="Grigoriev I.V."/>
            <person name="Nagy L.G."/>
            <person name="Martin F."/>
            <person name="Kauserud H."/>
        </authorList>
    </citation>
    <scope>NUCLEOTIDE SEQUENCE</scope>
    <source>
        <strain evidence="2">CBHHK200</strain>
    </source>
</reference>
<dbReference type="Proteomes" id="UP001218188">
    <property type="component" value="Unassembled WGS sequence"/>
</dbReference>
<dbReference type="EMBL" id="JARJCM010000148">
    <property type="protein sequence ID" value="KAJ7025850.1"/>
    <property type="molecule type" value="Genomic_DNA"/>
</dbReference>
<feature type="compositionally biased region" description="Low complexity" evidence="1">
    <location>
        <begin position="168"/>
        <end position="179"/>
    </location>
</feature>
<sequence length="330" mass="35197">MPPKTRCSPRFFPQPGDEDTFVHDGRKDGRYFVVGAGHCGNGVFTNANVANKQTDGFSGCEKRSTKRWTGVGGVEEIWASFCDRLHQEGCHRSLRMPEGWTAPTPVVRNCSAPAPGPEPAPAVDRGERLVDVDVALASAPSLAAPASPFSAPAFGAQTPRPTIKTEGSPLAVRSSVSPSPLRPPPQYNQLGPSGSSFLRKRTALNPDGSGSTSSTSPGSSMMSALNSGSSLSSASSSSGSTRTPTKSTPIRVKSSPQGGYDTDYFYDDDTGGESEPEATQTRFWAVRGMQKMFTDVDEAFDALRANMDRLKYMEVRLSTSLSKLRKFAAS</sequence>
<feature type="compositionally biased region" description="Polar residues" evidence="1">
    <location>
        <begin position="187"/>
        <end position="196"/>
    </location>
</feature>
<evidence type="ECO:0000313" key="2">
    <source>
        <dbReference type="EMBL" id="KAJ7025850.1"/>
    </source>
</evidence>
<feature type="region of interest" description="Disordered" evidence="1">
    <location>
        <begin position="146"/>
        <end position="277"/>
    </location>
</feature>
<organism evidence="2 3">
    <name type="scientific">Mycena alexandri</name>
    <dbReference type="NCBI Taxonomy" id="1745969"/>
    <lineage>
        <taxon>Eukaryota</taxon>
        <taxon>Fungi</taxon>
        <taxon>Dikarya</taxon>
        <taxon>Basidiomycota</taxon>
        <taxon>Agaricomycotina</taxon>
        <taxon>Agaricomycetes</taxon>
        <taxon>Agaricomycetidae</taxon>
        <taxon>Agaricales</taxon>
        <taxon>Marasmiineae</taxon>
        <taxon>Mycenaceae</taxon>
        <taxon>Mycena</taxon>
    </lineage>
</organism>
<name>A0AAD6WV22_9AGAR</name>
<accession>A0AAD6WV22</accession>
<evidence type="ECO:0000313" key="3">
    <source>
        <dbReference type="Proteomes" id="UP001218188"/>
    </source>
</evidence>